<dbReference type="InterPro" id="IPR005467">
    <property type="entry name" value="His_kinase_dom"/>
</dbReference>
<dbReference type="SUPFAM" id="SSF55874">
    <property type="entry name" value="ATPase domain of HSP90 chaperone/DNA topoisomerase II/histidine kinase"/>
    <property type="match status" value="1"/>
</dbReference>
<keyword evidence="9" id="KW-1185">Reference proteome</keyword>
<evidence type="ECO:0000256" key="3">
    <source>
        <dbReference type="ARBA" id="ARBA00022553"/>
    </source>
</evidence>
<sequence length="710" mass="80244">MSGMQLSEDVLCALPFAIWHKDGTLRYVWANPEWQRFLGLTEGDCHGRLDRDMLPRRMADLLEIGDLRAISHGTSSEEITLINHDQMERTLRLHRMPHFDARHQLTGLTIIATDTTYQQLLSQQLEMLMREMDAQRQALHQHALVTITRADGRYLYASEPFCRLTGYAQQELLGSSRHQLDFVPNDFDQRLQTLHFVEAIRFEFHGHAKDGSDFWLQSLLVPMANKGTGERSYFEISTDITSIKQREESLESEVHRRTEELSRMNAVLAMDVDVREQVEADLRHQHALVQSMLASLTEEILLLSGKGLLLQTNLPWDNFAGQAAVDQTLHAAVAGDNFIDYLRSLSHPLYHALADRLQDILAGAINSHEMRYSEASRQGERHFALTASAWIGEERGIIITERDVTDAQQNAIALEKRNTELLALNEQLRDVQHQLLQSEKMASIGQLAAGIAHEINNPIGYVNSNLGALERYLTDLIGLVDEYERGLTALDHAPLHDRIAKARRAIDYEFMRTDIDALLSESKEGISRVKRIVQDLKDFSRVDSTQEWGMADLHAAIDSTLNIVNNELKYKASIIKEYDPLPEVECVISQLNQVFLNMLVNAGHAIEHHGCITIRTRHDDGQVCISFIDTGKGIPAELLNRIFDPFFTTKPVGQGTGLGLSLSYGIVQKHHGRIAVNSTPGKGTTFDIWLPILQPIRSGERIDLMPEFPT</sequence>
<dbReference type="SMART" id="SM00387">
    <property type="entry name" value="HATPase_c"/>
    <property type="match status" value="1"/>
</dbReference>
<dbReference type="InterPro" id="IPR000014">
    <property type="entry name" value="PAS"/>
</dbReference>
<dbReference type="PANTHER" id="PTHR43065">
    <property type="entry name" value="SENSOR HISTIDINE KINASE"/>
    <property type="match status" value="1"/>
</dbReference>
<evidence type="ECO:0000256" key="1">
    <source>
        <dbReference type="ARBA" id="ARBA00000085"/>
    </source>
</evidence>
<evidence type="ECO:0000259" key="7">
    <source>
        <dbReference type="PROSITE" id="PS50113"/>
    </source>
</evidence>
<dbReference type="PROSITE" id="PS50112">
    <property type="entry name" value="PAS"/>
    <property type="match status" value="1"/>
</dbReference>
<dbReference type="InterPro" id="IPR036097">
    <property type="entry name" value="HisK_dim/P_sf"/>
</dbReference>
<feature type="domain" description="PAS" evidence="6">
    <location>
        <begin position="145"/>
        <end position="203"/>
    </location>
</feature>
<dbReference type="SUPFAM" id="SSF55785">
    <property type="entry name" value="PYP-like sensor domain (PAS domain)"/>
    <property type="match status" value="2"/>
</dbReference>
<dbReference type="EMBL" id="FWXD01000007">
    <property type="protein sequence ID" value="SMC22761.1"/>
    <property type="molecule type" value="Genomic_DNA"/>
</dbReference>
<dbReference type="PROSITE" id="PS50109">
    <property type="entry name" value="HIS_KIN"/>
    <property type="match status" value="1"/>
</dbReference>
<feature type="domain" description="PAC" evidence="7">
    <location>
        <begin position="200"/>
        <end position="252"/>
    </location>
</feature>
<feature type="domain" description="Histidine kinase" evidence="5">
    <location>
        <begin position="450"/>
        <end position="694"/>
    </location>
</feature>
<feature type="coiled-coil region" evidence="4">
    <location>
        <begin position="414"/>
        <end position="441"/>
    </location>
</feature>
<keyword evidence="3" id="KW-0597">Phosphoprotein</keyword>
<dbReference type="SMART" id="SM00091">
    <property type="entry name" value="PAS"/>
    <property type="match status" value="2"/>
</dbReference>
<dbReference type="InterPro" id="IPR000700">
    <property type="entry name" value="PAS-assoc_C"/>
</dbReference>
<dbReference type="Gene3D" id="3.30.565.10">
    <property type="entry name" value="Histidine kinase-like ATPase, C-terminal domain"/>
    <property type="match status" value="1"/>
</dbReference>
<gene>
    <name evidence="8" type="ORF">SAMN02745857_01460</name>
</gene>
<dbReference type="SUPFAM" id="SSF47384">
    <property type="entry name" value="Homodimeric domain of signal transducing histidine kinase"/>
    <property type="match status" value="1"/>
</dbReference>
<dbReference type="AlphaFoldDB" id="A0A1W1XGX0"/>
<dbReference type="STRING" id="1121001.SAMN02745857_01460"/>
<name>A0A1W1XGX0_9NEIS</name>
<organism evidence="8 9">
    <name type="scientific">Andreprevotia lacus DSM 23236</name>
    <dbReference type="NCBI Taxonomy" id="1121001"/>
    <lineage>
        <taxon>Bacteria</taxon>
        <taxon>Pseudomonadati</taxon>
        <taxon>Pseudomonadota</taxon>
        <taxon>Betaproteobacteria</taxon>
        <taxon>Neisseriales</taxon>
        <taxon>Chitinibacteraceae</taxon>
        <taxon>Andreprevotia</taxon>
    </lineage>
</organism>
<evidence type="ECO:0000256" key="4">
    <source>
        <dbReference type="SAM" id="Coils"/>
    </source>
</evidence>
<dbReference type="Pfam" id="PF13426">
    <property type="entry name" value="PAS_9"/>
    <property type="match status" value="1"/>
</dbReference>
<dbReference type="Pfam" id="PF08448">
    <property type="entry name" value="PAS_4"/>
    <property type="match status" value="1"/>
</dbReference>
<reference evidence="8 9" key="1">
    <citation type="submission" date="2017-04" db="EMBL/GenBank/DDBJ databases">
        <authorList>
            <person name="Afonso C.L."/>
            <person name="Miller P.J."/>
            <person name="Scott M.A."/>
            <person name="Spackman E."/>
            <person name="Goraichik I."/>
            <person name="Dimitrov K.M."/>
            <person name="Suarez D.L."/>
            <person name="Swayne D.E."/>
        </authorList>
    </citation>
    <scope>NUCLEOTIDE SEQUENCE [LARGE SCALE GENOMIC DNA]</scope>
    <source>
        <strain evidence="8 9">DSM 23236</strain>
    </source>
</reference>
<evidence type="ECO:0000259" key="6">
    <source>
        <dbReference type="PROSITE" id="PS50112"/>
    </source>
</evidence>
<dbReference type="InterPro" id="IPR036890">
    <property type="entry name" value="HATPase_C_sf"/>
</dbReference>
<dbReference type="NCBIfam" id="TIGR00229">
    <property type="entry name" value="sensory_box"/>
    <property type="match status" value="1"/>
</dbReference>
<evidence type="ECO:0000259" key="5">
    <source>
        <dbReference type="PROSITE" id="PS50109"/>
    </source>
</evidence>
<evidence type="ECO:0000313" key="9">
    <source>
        <dbReference type="Proteomes" id="UP000192761"/>
    </source>
</evidence>
<dbReference type="GO" id="GO:0000155">
    <property type="term" value="F:phosphorelay sensor kinase activity"/>
    <property type="evidence" value="ECO:0007669"/>
    <property type="project" value="InterPro"/>
</dbReference>
<dbReference type="Gene3D" id="1.10.287.130">
    <property type="match status" value="1"/>
</dbReference>
<dbReference type="CDD" id="cd00130">
    <property type="entry name" value="PAS"/>
    <property type="match status" value="1"/>
</dbReference>
<dbReference type="InterPro" id="IPR035965">
    <property type="entry name" value="PAS-like_dom_sf"/>
</dbReference>
<dbReference type="InterPro" id="IPR003661">
    <property type="entry name" value="HisK_dim/P_dom"/>
</dbReference>
<dbReference type="InterPro" id="IPR004358">
    <property type="entry name" value="Sig_transdc_His_kin-like_C"/>
</dbReference>
<dbReference type="PANTHER" id="PTHR43065:SF50">
    <property type="entry name" value="HISTIDINE KINASE"/>
    <property type="match status" value="1"/>
</dbReference>
<dbReference type="Gene3D" id="3.30.450.20">
    <property type="entry name" value="PAS domain"/>
    <property type="match status" value="2"/>
</dbReference>
<dbReference type="PROSITE" id="PS50113">
    <property type="entry name" value="PAC"/>
    <property type="match status" value="1"/>
</dbReference>
<dbReference type="Proteomes" id="UP000192761">
    <property type="component" value="Unassembled WGS sequence"/>
</dbReference>
<proteinExistence type="predicted"/>
<dbReference type="InterPro" id="IPR003594">
    <property type="entry name" value="HATPase_dom"/>
</dbReference>
<evidence type="ECO:0000313" key="8">
    <source>
        <dbReference type="EMBL" id="SMC22761.1"/>
    </source>
</evidence>
<keyword evidence="4" id="KW-0175">Coiled coil</keyword>
<dbReference type="PRINTS" id="PR00344">
    <property type="entry name" value="BCTRLSENSOR"/>
</dbReference>
<protein>
    <recommendedName>
        <fullName evidence="2">histidine kinase</fullName>
        <ecNumber evidence="2">2.7.13.3</ecNumber>
    </recommendedName>
</protein>
<accession>A0A1W1XGX0</accession>
<evidence type="ECO:0000256" key="2">
    <source>
        <dbReference type="ARBA" id="ARBA00012438"/>
    </source>
</evidence>
<dbReference type="CDD" id="cd00082">
    <property type="entry name" value="HisKA"/>
    <property type="match status" value="1"/>
</dbReference>
<dbReference type="Pfam" id="PF02518">
    <property type="entry name" value="HATPase_c"/>
    <property type="match status" value="1"/>
</dbReference>
<dbReference type="InterPro" id="IPR013656">
    <property type="entry name" value="PAS_4"/>
</dbReference>
<dbReference type="EC" id="2.7.13.3" evidence="2"/>
<comment type="catalytic activity">
    <reaction evidence="1">
        <text>ATP + protein L-histidine = ADP + protein N-phospho-L-histidine.</text>
        <dbReference type="EC" id="2.7.13.3"/>
    </reaction>
</comment>